<dbReference type="InterPro" id="IPR018976">
    <property type="entry name" value="Imelysin-like"/>
</dbReference>
<dbReference type="InterPro" id="IPR034984">
    <property type="entry name" value="Imelysin-like_IPPA"/>
</dbReference>
<sequence length="370" mass="37830">MNRRTLLTHGLAFGVGAAVLASLPLPALARTADGDRAFLSALLSSHITPRIGTLAATTAGLHTALDRFCAAPDAAGLTAARAAFAAAMDGWAGAQHLRPGPLLLETRTDRFAFWPERRNIVARQLGQILNARDPKLLEPGAIAKQSAAVQGMTALERLLHDDGVTAASFTGGEAGAFRCTLAVAVARNAAAIATEVRDGWAGLAPKLTAGEATPVGANPTEAVNNLYASVVTMTQIVVDQKLLIPLGASAAEAKPGLAEAVRAGRSLAMIAGNLQAIRAIMLGEAGGPGFAALAPDNAAGNAARADAAKAFDAALAAVKAIDRPLDRAIAETRPKVEVAFKAAKAAQTVVNFTLPPLIDVTLGFNELDGD</sequence>
<dbReference type="RefSeq" id="WP_180281501.1">
    <property type="nucleotide sequence ID" value="NZ_JABFDB010000004.1"/>
</dbReference>
<comment type="caution">
    <text evidence="4">The sequence shown here is derived from an EMBL/GenBank/DDBJ whole genome shotgun (WGS) entry which is preliminary data.</text>
</comment>
<dbReference type="InterPro" id="IPR038352">
    <property type="entry name" value="Imelysin_sf"/>
</dbReference>
<dbReference type="Proteomes" id="UP000584642">
    <property type="component" value="Unassembled WGS sequence"/>
</dbReference>
<evidence type="ECO:0000256" key="2">
    <source>
        <dbReference type="ARBA" id="ARBA00022729"/>
    </source>
</evidence>
<evidence type="ECO:0000256" key="1">
    <source>
        <dbReference type="ARBA" id="ARBA00004196"/>
    </source>
</evidence>
<protein>
    <submittedName>
        <fullName evidence="4">Imelysin family protein</fullName>
    </submittedName>
</protein>
<evidence type="ECO:0000313" key="5">
    <source>
        <dbReference type="Proteomes" id="UP000584642"/>
    </source>
</evidence>
<comment type="subcellular location">
    <subcellularLocation>
        <location evidence="1">Cell envelope</location>
    </subcellularLocation>
</comment>
<dbReference type="Gene3D" id="1.20.1420.20">
    <property type="entry name" value="M75 peptidase, HXXE motif"/>
    <property type="match status" value="1"/>
</dbReference>
<keyword evidence="2" id="KW-0732">Signal</keyword>
<proteinExistence type="predicted"/>
<dbReference type="CDD" id="cd14659">
    <property type="entry name" value="Imelysin-like_IPPA"/>
    <property type="match status" value="1"/>
</dbReference>
<name>A0ABX2T8Z9_9PROT</name>
<dbReference type="Pfam" id="PF09375">
    <property type="entry name" value="Peptidase_M75"/>
    <property type="match status" value="1"/>
</dbReference>
<gene>
    <name evidence="4" type="ORF">HND93_08415</name>
</gene>
<evidence type="ECO:0000259" key="3">
    <source>
        <dbReference type="Pfam" id="PF09375"/>
    </source>
</evidence>
<feature type="domain" description="Imelysin-like" evidence="3">
    <location>
        <begin position="49"/>
        <end position="338"/>
    </location>
</feature>
<organism evidence="4 5">
    <name type="scientific">Azospirillum oleiclasticum</name>
    <dbReference type="NCBI Taxonomy" id="2735135"/>
    <lineage>
        <taxon>Bacteria</taxon>
        <taxon>Pseudomonadati</taxon>
        <taxon>Pseudomonadota</taxon>
        <taxon>Alphaproteobacteria</taxon>
        <taxon>Rhodospirillales</taxon>
        <taxon>Azospirillaceae</taxon>
        <taxon>Azospirillum</taxon>
    </lineage>
</organism>
<evidence type="ECO:0000313" key="4">
    <source>
        <dbReference type="EMBL" id="NYZ19732.1"/>
    </source>
</evidence>
<reference evidence="4 5" key="1">
    <citation type="submission" date="2020-05" db="EMBL/GenBank/DDBJ databases">
        <title>Azospirillum oleiclasticum sp. nov, a nitrogen-fixing and heavy crude oil-emulsifying bacterium isolated from the crude oil of Yumen Oilfield.</title>
        <authorList>
            <person name="Wu D."/>
            <person name="Cai M."/>
            <person name="Zhang X."/>
        </authorList>
    </citation>
    <scope>NUCLEOTIDE SEQUENCE [LARGE SCALE GENOMIC DNA]</scope>
    <source>
        <strain evidence="4 5">ROY-1-1-2</strain>
    </source>
</reference>
<accession>A0ABX2T8Z9</accession>
<keyword evidence="5" id="KW-1185">Reference proteome</keyword>
<dbReference type="EMBL" id="JABFDB010000004">
    <property type="protein sequence ID" value="NYZ19732.1"/>
    <property type="molecule type" value="Genomic_DNA"/>
</dbReference>